<feature type="non-terminal residue" evidence="1">
    <location>
        <position position="1"/>
    </location>
</feature>
<accession>A0A392TU24</accession>
<reference evidence="1 2" key="1">
    <citation type="journal article" date="2018" name="Front. Plant Sci.">
        <title>Red Clover (Trifolium pratense) and Zigzag Clover (T. medium) - A Picture of Genomic Similarities and Differences.</title>
        <authorList>
            <person name="Dluhosova J."/>
            <person name="Istvanek J."/>
            <person name="Nedelnik J."/>
            <person name="Repkova J."/>
        </authorList>
    </citation>
    <scope>NUCLEOTIDE SEQUENCE [LARGE SCALE GENOMIC DNA]</scope>
    <source>
        <strain evidence="2">cv. 10/8</strain>
        <tissue evidence="1">Leaf</tissue>
    </source>
</reference>
<protein>
    <submittedName>
        <fullName evidence="1">Uncharacterized protein</fullName>
    </submittedName>
</protein>
<dbReference type="EMBL" id="LXQA010661183">
    <property type="protein sequence ID" value="MCI64691.1"/>
    <property type="molecule type" value="Genomic_DNA"/>
</dbReference>
<dbReference type="AlphaFoldDB" id="A0A392TU24"/>
<organism evidence="1 2">
    <name type="scientific">Trifolium medium</name>
    <dbReference type="NCBI Taxonomy" id="97028"/>
    <lineage>
        <taxon>Eukaryota</taxon>
        <taxon>Viridiplantae</taxon>
        <taxon>Streptophyta</taxon>
        <taxon>Embryophyta</taxon>
        <taxon>Tracheophyta</taxon>
        <taxon>Spermatophyta</taxon>
        <taxon>Magnoliopsida</taxon>
        <taxon>eudicotyledons</taxon>
        <taxon>Gunneridae</taxon>
        <taxon>Pentapetalae</taxon>
        <taxon>rosids</taxon>
        <taxon>fabids</taxon>
        <taxon>Fabales</taxon>
        <taxon>Fabaceae</taxon>
        <taxon>Papilionoideae</taxon>
        <taxon>50 kb inversion clade</taxon>
        <taxon>NPAAA clade</taxon>
        <taxon>Hologalegina</taxon>
        <taxon>IRL clade</taxon>
        <taxon>Trifolieae</taxon>
        <taxon>Trifolium</taxon>
    </lineage>
</organism>
<name>A0A392TU24_9FABA</name>
<evidence type="ECO:0000313" key="1">
    <source>
        <dbReference type="EMBL" id="MCI64691.1"/>
    </source>
</evidence>
<comment type="caution">
    <text evidence="1">The sequence shown here is derived from an EMBL/GenBank/DDBJ whole genome shotgun (WGS) entry which is preliminary data.</text>
</comment>
<keyword evidence="2" id="KW-1185">Reference proteome</keyword>
<evidence type="ECO:0000313" key="2">
    <source>
        <dbReference type="Proteomes" id="UP000265520"/>
    </source>
</evidence>
<proteinExistence type="predicted"/>
<sequence>DVGTCGLTFAPEASSLGEFSS</sequence>
<dbReference type="Proteomes" id="UP000265520">
    <property type="component" value="Unassembled WGS sequence"/>
</dbReference>